<feature type="transmembrane region" description="Helical" evidence="1">
    <location>
        <begin position="20"/>
        <end position="42"/>
    </location>
</feature>
<dbReference type="InterPro" id="IPR030825">
    <property type="entry name" value="Integral_membrane"/>
</dbReference>
<reference evidence="2" key="1">
    <citation type="submission" date="2023-07" db="EMBL/GenBank/DDBJ databases">
        <title>Genomic Encyclopedia of Type Strains, Phase IV (KMG-IV): sequencing the most valuable type-strain genomes for metagenomic binning, comparative biology and taxonomic classification.</title>
        <authorList>
            <person name="Goeker M."/>
        </authorList>
    </citation>
    <scope>NUCLEOTIDE SEQUENCE [LARGE SCALE GENOMIC DNA]</scope>
    <source>
        <strain evidence="2">DSM 22019</strain>
    </source>
</reference>
<name>A0ABU0NEF8_9MOLU</name>
<gene>
    <name evidence="2" type="ORF">J2Z63_000479</name>
</gene>
<evidence type="ECO:0000256" key="1">
    <source>
        <dbReference type="SAM" id="Phobius"/>
    </source>
</evidence>
<protein>
    <submittedName>
        <fullName evidence="2">Integral membrane protein (TIGR04561 family)</fullName>
    </submittedName>
</protein>
<organism evidence="2 3">
    <name type="scientific">Mycoplasma yeatsii</name>
    <dbReference type="NCBI Taxonomy" id="51365"/>
    <lineage>
        <taxon>Bacteria</taxon>
        <taxon>Bacillati</taxon>
        <taxon>Mycoplasmatota</taxon>
        <taxon>Mollicutes</taxon>
        <taxon>Mycoplasmataceae</taxon>
        <taxon>Mycoplasma</taxon>
    </lineage>
</organism>
<evidence type="ECO:0000313" key="3">
    <source>
        <dbReference type="Proteomes" id="UP001236620"/>
    </source>
</evidence>
<keyword evidence="1" id="KW-1133">Transmembrane helix</keyword>
<keyword evidence="1" id="KW-0812">Transmembrane</keyword>
<accession>A0ABU0NEF8</accession>
<evidence type="ECO:0000313" key="2">
    <source>
        <dbReference type="EMBL" id="MDQ0567834.1"/>
    </source>
</evidence>
<sequence length="88" mass="10398">MILYASGIEIFGINVNFITILTIFILIGSLTLIGYLMILLIWSRRRKNDTKLRKTELQKQLNYIDDEIVSIIENIKQEKSQQQEERRV</sequence>
<dbReference type="NCBIfam" id="TIGR04561">
    <property type="entry name" value="membra_charge"/>
    <property type="match status" value="1"/>
</dbReference>
<comment type="caution">
    <text evidence="2">The sequence shown here is derived from an EMBL/GenBank/DDBJ whole genome shotgun (WGS) entry which is preliminary data.</text>
</comment>
<keyword evidence="1" id="KW-0472">Membrane</keyword>
<dbReference type="Proteomes" id="UP001236620">
    <property type="component" value="Unassembled WGS sequence"/>
</dbReference>
<dbReference type="RefSeq" id="WP_004426997.1">
    <property type="nucleotide sequence ID" value="NZ_JAUSWP010000003.1"/>
</dbReference>
<dbReference type="EMBL" id="JAUSWP010000003">
    <property type="protein sequence ID" value="MDQ0567834.1"/>
    <property type="molecule type" value="Genomic_DNA"/>
</dbReference>
<proteinExistence type="predicted"/>
<keyword evidence="3" id="KW-1185">Reference proteome</keyword>